<gene>
    <name evidence="2" type="ORF">GXW74_06780</name>
</gene>
<keyword evidence="1" id="KW-0472">Membrane</keyword>
<dbReference type="EMBL" id="JAAEDL010000005">
    <property type="protein sequence ID" value="MBR0680184.1"/>
    <property type="molecule type" value="Genomic_DNA"/>
</dbReference>
<dbReference type="Pfam" id="PF06123">
    <property type="entry name" value="CreD"/>
    <property type="match status" value="1"/>
</dbReference>
<organism evidence="2 3">
    <name type="scientific">Neoroseomonas eburnea</name>
    <dbReference type="NCBI Taxonomy" id="1346889"/>
    <lineage>
        <taxon>Bacteria</taxon>
        <taxon>Pseudomonadati</taxon>
        <taxon>Pseudomonadota</taxon>
        <taxon>Alphaproteobacteria</taxon>
        <taxon>Acetobacterales</taxon>
        <taxon>Acetobacteraceae</taxon>
        <taxon>Neoroseomonas</taxon>
    </lineage>
</organism>
<protein>
    <submittedName>
        <fullName evidence="2">Cell envelope integrity protein CreD</fullName>
    </submittedName>
</protein>
<accession>A0A9X9X8Z8</accession>
<dbReference type="RefSeq" id="WP_211845720.1">
    <property type="nucleotide sequence ID" value="NZ_JAAEDL010000005.1"/>
</dbReference>
<name>A0A9X9X8Z8_9PROT</name>
<reference evidence="2" key="1">
    <citation type="submission" date="2020-01" db="EMBL/GenBank/DDBJ databases">
        <authorList>
            <person name="Rat A."/>
        </authorList>
    </citation>
    <scope>NUCLEOTIDE SEQUENCE</scope>
    <source>
        <strain evidence="2">LMG 31228</strain>
    </source>
</reference>
<dbReference type="InterPro" id="IPR010364">
    <property type="entry name" value="Uncharacterised_IM_CreD"/>
</dbReference>
<sequence length="443" mass="46523">MSDSPAVPDSAPPPGAAIASGARIIGPTGIKLGLIAALVVALLIPQYFVAGLIAEREARQREVRAEIGRSWGASQTVLGPVLVVPLRAPAGGASEPGAIAMPATELTMAATLVPERRRRGLFEAVVYTARIDIAGRIGDVAPSLPTDAEPDWRAAYLMTGATDLRPATDAPTLAFAGRALAVVREGSTRCGVVEALRWPLGLDGPPEPGTGFAGTMELRGTEALSLLPVARRARLSIEGAWETPSYFGASLPHRASSEGEAFRAEWVGGVADRALRLPDDGCGPVLERSAGMGVALLEAVPTYRMVTRTAKYAALFVLLAVMTYWLFELVSRVRIHLVQYGLLGLSMVLFPMLLLAISEAAGFGIAYVVSAAMVMGQASFYTAAVTGRARLAIVFAGVLAILFGFLYVVLRMESMALLAGALGLFALLSAVMMATRRIASHEA</sequence>
<dbReference type="NCBIfam" id="NF008712">
    <property type="entry name" value="PRK11715.1-1"/>
    <property type="match status" value="1"/>
</dbReference>
<reference evidence="2" key="2">
    <citation type="journal article" date="2021" name="Syst. Appl. Microbiol.">
        <title>Roseomonas hellenica sp. nov., isolated from roots of wild-growing Alkanna tinctoria.</title>
        <authorList>
            <person name="Rat A."/>
            <person name="Naranjo H.D."/>
            <person name="Lebbe L."/>
            <person name="Cnockaert M."/>
            <person name="Krigas N."/>
            <person name="Grigoriadou K."/>
            <person name="Maloupa E."/>
            <person name="Willems A."/>
        </authorList>
    </citation>
    <scope>NUCLEOTIDE SEQUENCE</scope>
    <source>
        <strain evidence="2">LMG 31228</strain>
    </source>
</reference>
<feature type="transmembrane region" description="Helical" evidence="1">
    <location>
        <begin position="391"/>
        <end position="410"/>
    </location>
</feature>
<keyword evidence="1" id="KW-1133">Transmembrane helix</keyword>
<keyword evidence="1" id="KW-0812">Transmembrane</keyword>
<feature type="transmembrane region" description="Helical" evidence="1">
    <location>
        <begin position="337"/>
        <end position="357"/>
    </location>
</feature>
<evidence type="ECO:0000256" key="1">
    <source>
        <dbReference type="SAM" id="Phobius"/>
    </source>
</evidence>
<keyword evidence="3" id="KW-1185">Reference proteome</keyword>
<dbReference type="Proteomes" id="UP001138709">
    <property type="component" value="Unassembled WGS sequence"/>
</dbReference>
<proteinExistence type="predicted"/>
<dbReference type="PANTHER" id="PTHR30092:SF0">
    <property type="entry name" value="INNER MEMBRANE PROTEIN CRED"/>
    <property type="match status" value="1"/>
</dbReference>
<comment type="caution">
    <text evidence="2">The sequence shown here is derived from an EMBL/GenBank/DDBJ whole genome shotgun (WGS) entry which is preliminary data.</text>
</comment>
<feature type="transmembrane region" description="Helical" evidence="1">
    <location>
        <begin position="416"/>
        <end position="435"/>
    </location>
</feature>
<dbReference type="AlphaFoldDB" id="A0A9X9X8Z8"/>
<dbReference type="GO" id="GO:0005886">
    <property type="term" value="C:plasma membrane"/>
    <property type="evidence" value="ECO:0007669"/>
    <property type="project" value="TreeGrafter"/>
</dbReference>
<evidence type="ECO:0000313" key="3">
    <source>
        <dbReference type="Proteomes" id="UP001138709"/>
    </source>
</evidence>
<dbReference type="PANTHER" id="PTHR30092">
    <property type="entry name" value="INNER MEMBRANE PROTEIN CRED"/>
    <property type="match status" value="1"/>
</dbReference>
<feature type="transmembrane region" description="Helical" evidence="1">
    <location>
        <begin position="32"/>
        <end position="54"/>
    </location>
</feature>
<feature type="transmembrane region" description="Helical" evidence="1">
    <location>
        <begin position="312"/>
        <end position="330"/>
    </location>
</feature>
<feature type="transmembrane region" description="Helical" evidence="1">
    <location>
        <begin position="363"/>
        <end position="384"/>
    </location>
</feature>
<evidence type="ECO:0000313" key="2">
    <source>
        <dbReference type="EMBL" id="MBR0680184.1"/>
    </source>
</evidence>